<keyword evidence="4" id="KW-1185">Reference proteome</keyword>
<dbReference type="InterPro" id="IPR051839">
    <property type="entry name" value="RD_transcriptional_regulator"/>
</dbReference>
<dbReference type="SUPFAM" id="SSF46689">
    <property type="entry name" value="Homeodomain-like"/>
    <property type="match status" value="1"/>
</dbReference>
<dbReference type="GO" id="GO:0006313">
    <property type="term" value="P:DNA transposition"/>
    <property type="evidence" value="ECO:0007669"/>
    <property type="project" value="InterPro"/>
</dbReference>
<dbReference type="PANTHER" id="PTHR33215">
    <property type="entry name" value="PROTEIN DISTAL ANTENNA"/>
    <property type="match status" value="1"/>
</dbReference>
<protein>
    <recommendedName>
        <fullName evidence="5">Transposase</fullName>
    </recommendedName>
</protein>
<proteinExistence type="inferred from homology"/>
<dbReference type="Proteomes" id="UP000471465">
    <property type="component" value="Unassembled WGS sequence"/>
</dbReference>
<reference evidence="3 4" key="1">
    <citation type="submission" date="2019-09" db="EMBL/GenBank/DDBJ databases">
        <title>Draft genome sequence of Psychrobacter nivimaris LAMA 639, in search for biotechnological relevant genes.</title>
        <authorList>
            <person name="Lima A.O.S."/>
            <person name="Staloch B.E.K."/>
            <person name="Freitas R.C."/>
            <person name="Niero H."/>
            <person name="Silva M.A.C."/>
        </authorList>
    </citation>
    <scope>NUCLEOTIDE SEQUENCE [LARGE SCALE GENOMIC DNA]</scope>
    <source>
        <strain evidence="3 4">LAMA 639</strain>
    </source>
</reference>
<feature type="coiled-coil region" evidence="2">
    <location>
        <begin position="63"/>
        <end position="90"/>
    </location>
</feature>
<comment type="similarity">
    <text evidence="1">Belongs to the transposase 8 family.</text>
</comment>
<evidence type="ECO:0000313" key="4">
    <source>
        <dbReference type="Proteomes" id="UP000471465"/>
    </source>
</evidence>
<dbReference type="EMBL" id="VZIZ01000013">
    <property type="protein sequence ID" value="KAF0569184.1"/>
    <property type="molecule type" value="Genomic_DNA"/>
</dbReference>
<evidence type="ECO:0000256" key="2">
    <source>
        <dbReference type="SAM" id="Coils"/>
    </source>
</evidence>
<organism evidence="3 4">
    <name type="scientific">Psychrobacter nivimaris</name>
    <dbReference type="NCBI Taxonomy" id="281738"/>
    <lineage>
        <taxon>Bacteria</taxon>
        <taxon>Pseudomonadati</taxon>
        <taxon>Pseudomonadota</taxon>
        <taxon>Gammaproteobacteria</taxon>
        <taxon>Moraxellales</taxon>
        <taxon>Moraxellaceae</taxon>
        <taxon>Psychrobacter</taxon>
    </lineage>
</organism>
<comment type="caution">
    <text evidence="3">The sequence shown here is derived from an EMBL/GenBank/DDBJ whole genome shotgun (WGS) entry which is preliminary data.</text>
</comment>
<sequence length="98" mass="11124">MTKKTARYSEEFKAEAVKSIAEHNGNISAAARKLGIPMQTLTNWQNKANQGKLKGTKQYDPELMALIEENKQLKRKLKIAEEEREILKKATAYFAKNG</sequence>
<dbReference type="Pfam" id="PF01527">
    <property type="entry name" value="HTH_Tnp_1"/>
    <property type="match status" value="1"/>
</dbReference>
<dbReference type="InterPro" id="IPR002514">
    <property type="entry name" value="Transposase_8"/>
</dbReference>
<evidence type="ECO:0000256" key="1">
    <source>
        <dbReference type="ARBA" id="ARBA00009964"/>
    </source>
</evidence>
<name>A0A6N7BZY7_9GAMM</name>
<evidence type="ECO:0008006" key="5">
    <source>
        <dbReference type="Google" id="ProtNLM"/>
    </source>
</evidence>
<dbReference type="PANTHER" id="PTHR33215:SF13">
    <property type="entry name" value="PROTEIN DISTAL ANTENNA"/>
    <property type="match status" value="1"/>
</dbReference>
<dbReference type="GO" id="GO:0003677">
    <property type="term" value="F:DNA binding"/>
    <property type="evidence" value="ECO:0007669"/>
    <property type="project" value="InterPro"/>
</dbReference>
<dbReference type="Gene3D" id="1.10.10.60">
    <property type="entry name" value="Homeodomain-like"/>
    <property type="match status" value="1"/>
</dbReference>
<dbReference type="InterPro" id="IPR009057">
    <property type="entry name" value="Homeodomain-like_sf"/>
</dbReference>
<accession>A0A6N7BZY7</accession>
<evidence type="ECO:0000313" key="3">
    <source>
        <dbReference type="EMBL" id="KAF0569184.1"/>
    </source>
</evidence>
<keyword evidence="2" id="KW-0175">Coiled coil</keyword>
<gene>
    <name evidence="3" type="ORF">FQV37_378</name>
</gene>
<dbReference type="AlphaFoldDB" id="A0A6N7BZY7"/>
<dbReference type="GO" id="GO:0004803">
    <property type="term" value="F:transposase activity"/>
    <property type="evidence" value="ECO:0007669"/>
    <property type="project" value="InterPro"/>
</dbReference>